<dbReference type="Proteomes" id="UP000256429">
    <property type="component" value="Unassembled WGS sequence"/>
</dbReference>
<evidence type="ECO:0000313" key="6">
    <source>
        <dbReference type="Proteomes" id="UP000256429"/>
    </source>
</evidence>
<reference evidence="5 6" key="1">
    <citation type="submission" date="2018-08" db="EMBL/GenBank/DDBJ databases">
        <title>Genomic Encyclopedia of Type Strains, Phase III (KMG-III): the genomes of soil and plant-associated and newly described type strains.</title>
        <authorList>
            <person name="Whitman W."/>
        </authorList>
    </citation>
    <scope>NUCLEOTIDE SEQUENCE [LARGE SCALE GENOMIC DNA]</scope>
    <source>
        <strain evidence="5 6">325-5</strain>
    </source>
</reference>
<proteinExistence type="inferred from homology"/>
<name>A0A3D9S2M9_9FLAO</name>
<dbReference type="InterPro" id="IPR020476">
    <property type="entry name" value="Nudix_hydrolase"/>
</dbReference>
<organism evidence="5 6">
    <name type="scientific">Lutibacter oceani</name>
    <dbReference type="NCBI Taxonomy" id="1853311"/>
    <lineage>
        <taxon>Bacteria</taxon>
        <taxon>Pseudomonadati</taxon>
        <taxon>Bacteroidota</taxon>
        <taxon>Flavobacteriia</taxon>
        <taxon>Flavobacteriales</taxon>
        <taxon>Flavobacteriaceae</taxon>
        <taxon>Lutibacter</taxon>
    </lineage>
</organism>
<gene>
    <name evidence="5" type="ORF">BX611_0167</name>
</gene>
<sequence>MYKVFVNDHPIIFVENNKISTNLKVINFESVQIVDLIDDLFQSKYSGICLVCSNLKEDWEKFKGFFKIQEAAGGKVLQKDKVLFIYRFNKWDLPKGKLEIGETIEQCALREVEEECGVDNLMIENQLETTYHIFERKNKIILKITYWFLMKTDFSGNLIPQTLEGIEKVTFKNEIEIKEALTNTYENIKLLF</sequence>
<comment type="similarity">
    <text evidence="2">Belongs to the Nudix hydrolase family.</text>
</comment>
<feature type="domain" description="YTH" evidence="3">
    <location>
        <begin position="145"/>
        <end position="192"/>
    </location>
</feature>
<dbReference type="InterPro" id="IPR000086">
    <property type="entry name" value="NUDIX_hydrolase_dom"/>
</dbReference>
<dbReference type="Pfam" id="PF00293">
    <property type="entry name" value="NUDIX"/>
    <property type="match status" value="1"/>
</dbReference>
<dbReference type="InterPro" id="IPR020084">
    <property type="entry name" value="NUDIX_hydrolase_CS"/>
</dbReference>
<evidence type="ECO:0000259" key="3">
    <source>
        <dbReference type="PROSITE" id="PS50882"/>
    </source>
</evidence>
<dbReference type="SUPFAM" id="SSF55811">
    <property type="entry name" value="Nudix"/>
    <property type="match status" value="1"/>
</dbReference>
<accession>A0A3D9S2M9</accession>
<dbReference type="InterPro" id="IPR015797">
    <property type="entry name" value="NUDIX_hydrolase-like_dom_sf"/>
</dbReference>
<dbReference type="InterPro" id="IPR007275">
    <property type="entry name" value="YTH_domain"/>
</dbReference>
<protein>
    <submittedName>
        <fullName evidence="5">NUDIX domain-containing protein</fullName>
    </submittedName>
</protein>
<evidence type="ECO:0000313" key="5">
    <source>
        <dbReference type="EMBL" id="REE82892.1"/>
    </source>
</evidence>
<dbReference type="PROSITE" id="PS50882">
    <property type="entry name" value="YTH"/>
    <property type="match status" value="1"/>
</dbReference>
<keyword evidence="6" id="KW-1185">Reference proteome</keyword>
<dbReference type="OrthoDB" id="9816289at2"/>
<feature type="domain" description="Nudix hydrolase" evidence="4">
    <location>
        <begin position="67"/>
        <end position="192"/>
    </location>
</feature>
<comment type="caution">
    <text evidence="5">The sequence shown here is derived from an EMBL/GenBank/DDBJ whole genome shotgun (WGS) entry which is preliminary data.</text>
</comment>
<dbReference type="PANTHER" id="PTHR43736:SF1">
    <property type="entry name" value="DIHYDRONEOPTERIN TRIPHOSPHATE DIPHOSPHATASE"/>
    <property type="match status" value="1"/>
</dbReference>
<dbReference type="GO" id="GO:0016787">
    <property type="term" value="F:hydrolase activity"/>
    <property type="evidence" value="ECO:0007669"/>
    <property type="project" value="UniProtKB-KW"/>
</dbReference>
<dbReference type="PRINTS" id="PR00502">
    <property type="entry name" value="NUDIXFAMILY"/>
</dbReference>
<keyword evidence="1 2" id="KW-0378">Hydrolase</keyword>
<evidence type="ECO:0000256" key="2">
    <source>
        <dbReference type="RuleBase" id="RU003476"/>
    </source>
</evidence>
<dbReference type="PROSITE" id="PS51462">
    <property type="entry name" value="NUDIX"/>
    <property type="match status" value="1"/>
</dbReference>
<dbReference type="CDD" id="cd03673">
    <property type="entry name" value="NUDIX_Ap6A_hydrolase"/>
    <property type="match status" value="1"/>
</dbReference>
<dbReference type="Gene3D" id="3.90.79.10">
    <property type="entry name" value="Nucleoside Triphosphate Pyrophosphohydrolase"/>
    <property type="match status" value="1"/>
</dbReference>
<evidence type="ECO:0000256" key="1">
    <source>
        <dbReference type="ARBA" id="ARBA00022801"/>
    </source>
</evidence>
<dbReference type="EMBL" id="QTTQ01000009">
    <property type="protein sequence ID" value="REE82892.1"/>
    <property type="molecule type" value="Genomic_DNA"/>
</dbReference>
<evidence type="ECO:0000259" key="4">
    <source>
        <dbReference type="PROSITE" id="PS51462"/>
    </source>
</evidence>
<dbReference type="PANTHER" id="PTHR43736">
    <property type="entry name" value="ADP-RIBOSE PYROPHOSPHATASE"/>
    <property type="match status" value="1"/>
</dbReference>
<dbReference type="AlphaFoldDB" id="A0A3D9S2M9"/>
<dbReference type="PROSITE" id="PS00893">
    <property type="entry name" value="NUDIX_BOX"/>
    <property type="match status" value="1"/>
</dbReference>
<dbReference type="RefSeq" id="WP_115878880.1">
    <property type="nucleotide sequence ID" value="NZ_QTTQ01000009.1"/>
</dbReference>
<dbReference type="GO" id="GO:0003723">
    <property type="term" value="F:RNA binding"/>
    <property type="evidence" value="ECO:0007669"/>
    <property type="project" value="InterPro"/>
</dbReference>